<evidence type="ECO:0000313" key="4">
    <source>
        <dbReference type="EMBL" id="KAK3371202.1"/>
    </source>
</evidence>
<evidence type="ECO:0000256" key="1">
    <source>
        <dbReference type="SAM" id="MobiDB-lite"/>
    </source>
</evidence>
<feature type="compositionally biased region" description="Low complexity" evidence="1">
    <location>
        <begin position="473"/>
        <end position="490"/>
    </location>
</feature>
<evidence type="ECO:0000256" key="3">
    <source>
        <dbReference type="SAM" id="SignalP"/>
    </source>
</evidence>
<comment type="caution">
    <text evidence="4">The sequence shown here is derived from an EMBL/GenBank/DDBJ whole genome shotgun (WGS) entry which is preliminary data.</text>
</comment>
<keyword evidence="2" id="KW-0472">Membrane</keyword>
<accession>A0AAE0N568</accession>
<feature type="region of interest" description="Disordered" evidence="1">
    <location>
        <begin position="471"/>
        <end position="491"/>
    </location>
</feature>
<keyword evidence="2" id="KW-1133">Transmembrane helix</keyword>
<dbReference type="Proteomes" id="UP001287356">
    <property type="component" value="Unassembled WGS sequence"/>
</dbReference>
<organism evidence="4 5">
    <name type="scientific">Lasiosphaeria ovina</name>
    <dbReference type="NCBI Taxonomy" id="92902"/>
    <lineage>
        <taxon>Eukaryota</taxon>
        <taxon>Fungi</taxon>
        <taxon>Dikarya</taxon>
        <taxon>Ascomycota</taxon>
        <taxon>Pezizomycotina</taxon>
        <taxon>Sordariomycetes</taxon>
        <taxon>Sordariomycetidae</taxon>
        <taxon>Sordariales</taxon>
        <taxon>Lasiosphaeriaceae</taxon>
        <taxon>Lasiosphaeria</taxon>
    </lineage>
</organism>
<feature type="transmembrane region" description="Helical" evidence="2">
    <location>
        <begin position="266"/>
        <end position="288"/>
    </location>
</feature>
<name>A0AAE0N568_9PEZI</name>
<feature type="signal peptide" evidence="3">
    <location>
        <begin position="1"/>
        <end position="32"/>
    </location>
</feature>
<feature type="region of interest" description="Disordered" evidence="1">
    <location>
        <begin position="504"/>
        <end position="523"/>
    </location>
</feature>
<evidence type="ECO:0000256" key="2">
    <source>
        <dbReference type="SAM" id="Phobius"/>
    </source>
</evidence>
<gene>
    <name evidence="4" type="ORF">B0T24DRAFT_307381</name>
</gene>
<protein>
    <submittedName>
        <fullName evidence="4">Uncharacterized protein</fullName>
    </submittedName>
</protein>
<dbReference type="EMBL" id="JAULSN010000005">
    <property type="protein sequence ID" value="KAK3371202.1"/>
    <property type="molecule type" value="Genomic_DNA"/>
</dbReference>
<keyword evidence="3" id="KW-0732">Signal</keyword>
<reference evidence="4" key="2">
    <citation type="submission" date="2023-06" db="EMBL/GenBank/DDBJ databases">
        <authorList>
            <consortium name="Lawrence Berkeley National Laboratory"/>
            <person name="Haridas S."/>
            <person name="Hensen N."/>
            <person name="Bonometti L."/>
            <person name="Westerberg I."/>
            <person name="Brannstrom I.O."/>
            <person name="Guillou S."/>
            <person name="Cros-Aarteil S."/>
            <person name="Calhoun S."/>
            <person name="Kuo A."/>
            <person name="Mondo S."/>
            <person name="Pangilinan J."/>
            <person name="Riley R."/>
            <person name="Labutti K."/>
            <person name="Andreopoulos B."/>
            <person name="Lipzen A."/>
            <person name="Chen C."/>
            <person name="Yanf M."/>
            <person name="Daum C."/>
            <person name="Ng V."/>
            <person name="Clum A."/>
            <person name="Steindorff A."/>
            <person name="Ohm R."/>
            <person name="Martin F."/>
            <person name="Silar P."/>
            <person name="Natvig D."/>
            <person name="Lalanne C."/>
            <person name="Gautier V."/>
            <person name="Ament-Velasquez S.L."/>
            <person name="Kruys A."/>
            <person name="Hutchinson M.I."/>
            <person name="Powell A.J."/>
            <person name="Barry K."/>
            <person name="Miller A.N."/>
            <person name="Grigoriev I.V."/>
            <person name="Debuchy R."/>
            <person name="Gladieux P."/>
            <person name="Thoren M.H."/>
            <person name="Johannesson H."/>
        </authorList>
    </citation>
    <scope>NUCLEOTIDE SEQUENCE</scope>
    <source>
        <strain evidence="4">CBS 958.72</strain>
    </source>
</reference>
<keyword evidence="5" id="KW-1185">Reference proteome</keyword>
<feature type="compositionally biased region" description="Polar residues" evidence="1">
    <location>
        <begin position="513"/>
        <end position="523"/>
    </location>
</feature>
<sequence>MAKNTSLISSPPRLLRLSLFSLLILCSSCTWASTNTNSNGNSVADRLQQRQHGLLGGRRVGEAADAAEPVWRRGEERIIPDAASPQITPAPSVPVHDLFLAVRQDDGQIQALSNQLQQLSAASRSVSQASQQVSQSSQQLSQSLQQATQQLSQTQQSLASARAGQSAAEAASRAATQAAQDASRSAQDAVRSASSSASAFMASVTGSMGASFKSAVAQASQSAALAMNSAASVVQKAQADATAVRNEANTQVQQAQGAALSVTQTALAVVGGVIGSSLLTVAAFVLVLRYRRRRRRAGAYRGGSAAGSRANIGYPALTGTSNKAALGNGVAYNQADYAESSYSTDDDYPADIKAPLPALVPGRALSRKKSTATEKNNNNDDAAVSTMGLAVSYYTPMTATPPPQMATMVTVKNGLNANNVNGGGFQLGDPPPPRGANTKFTLFPKASSDTSSISSPQMQALALAGNYSPMSDAAGPSRGAQRASSRGAAAFPSLDTWLRAGTVSPFATLRRGQGQSSPDAGRR</sequence>
<feature type="chain" id="PRO_5041913920" evidence="3">
    <location>
        <begin position="33"/>
        <end position="523"/>
    </location>
</feature>
<reference evidence="4" key="1">
    <citation type="journal article" date="2023" name="Mol. Phylogenet. Evol.">
        <title>Genome-scale phylogeny and comparative genomics of the fungal order Sordariales.</title>
        <authorList>
            <person name="Hensen N."/>
            <person name="Bonometti L."/>
            <person name="Westerberg I."/>
            <person name="Brannstrom I.O."/>
            <person name="Guillou S."/>
            <person name="Cros-Aarteil S."/>
            <person name="Calhoun S."/>
            <person name="Haridas S."/>
            <person name="Kuo A."/>
            <person name="Mondo S."/>
            <person name="Pangilinan J."/>
            <person name="Riley R."/>
            <person name="LaButti K."/>
            <person name="Andreopoulos B."/>
            <person name="Lipzen A."/>
            <person name="Chen C."/>
            <person name="Yan M."/>
            <person name="Daum C."/>
            <person name="Ng V."/>
            <person name="Clum A."/>
            <person name="Steindorff A."/>
            <person name="Ohm R.A."/>
            <person name="Martin F."/>
            <person name="Silar P."/>
            <person name="Natvig D.O."/>
            <person name="Lalanne C."/>
            <person name="Gautier V."/>
            <person name="Ament-Velasquez S.L."/>
            <person name="Kruys A."/>
            <person name="Hutchinson M.I."/>
            <person name="Powell A.J."/>
            <person name="Barry K."/>
            <person name="Miller A.N."/>
            <person name="Grigoriev I.V."/>
            <person name="Debuchy R."/>
            <person name="Gladieux P."/>
            <person name="Hiltunen Thoren M."/>
            <person name="Johannesson H."/>
        </authorList>
    </citation>
    <scope>NUCLEOTIDE SEQUENCE</scope>
    <source>
        <strain evidence="4">CBS 958.72</strain>
    </source>
</reference>
<dbReference type="AlphaFoldDB" id="A0AAE0N568"/>
<evidence type="ECO:0000313" key="5">
    <source>
        <dbReference type="Proteomes" id="UP001287356"/>
    </source>
</evidence>
<feature type="region of interest" description="Disordered" evidence="1">
    <location>
        <begin position="162"/>
        <end position="187"/>
    </location>
</feature>
<proteinExistence type="predicted"/>
<keyword evidence="2" id="KW-0812">Transmembrane</keyword>